<gene>
    <name evidence="2" type="ORF">ACFODX_14560</name>
</gene>
<dbReference type="Proteomes" id="UP001595555">
    <property type="component" value="Unassembled WGS sequence"/>
</dbReference>
<dbReference type="EMBL" id="JBHRTF010000006">
    <property type="protein sequence ID" value="MFC3116789.1"/>
    <property type="molecule type" value="Genomic_DNA"/>
</dbReference>
<organism evidence="2 3">
    <name type="scientific">Cellvibrio fontiphilus</name>
    <dbReference type="NCBI Taxonomy" id="1815559"/>
    <lineage>
        <taxon>Bacteria</taxon>
        <taxon>Pseudomonadati</taxon>
        <taxon>Pseudomonadota</taxon>
        <taxon>Gammaproteobacteria</taxon>
        <taxon>Cellvibrionales</taxon>
        <taxon>Cellvibrionaceae</taxon>
        <taxon>Cellvibrio</taxon>
    </lineage>
</organism>
<evidence type="ECO:0000313" key="3">
    <source>
        <dbReference type="Proteomes" id="UP001595555"/>
    </source>
</evidence>
<name>A0ABV7FGM6_9GAMM</name>
<protein>
    <submittedName>
        <fullName evidence="2">DUF2066 domain-containing protein</fullName>
    </submittedName>
</protein>
<dbReference type="RefSeq" id="WP_378120433.1">
    <property type="nucleotide sequence ID" value="NZ_JBHRTF010000006.1"/>
</dbReference>
<evidence type="ECO:0000313" key="2">
    <source>
        <dbReference type="EMBL" id="MFC3116789.1"/>
    </source>
</evidence>
<dbReference type="Pfam" id="PF09839">
    <property type="entry name" value="DUF2066"/>
    <property type="match status" value="1"/>
</dbReference>
<comment type="caution">
    <text evidence="2">The sequence shown here is derived from an EMBL/GenBank/DDBJ whole genome shotgun (WGS) entry which is preliminary data.</text>
</comment>
<feature type="signal peptide" evidence="1">
    <location>
        <begin position="1"/>
        <end position="19"/>
    </location>
</feature>
<dbReference type="InterPro" id="IPR018642">
    <property type="entry name" value="DUF2066"/>
</dbReference>
<evidence type="ECO:0000256" key="1">
    <source>
        <dbReference type="SAM" id="SignalP"/>
    </source>
</evidence>
<accession>A0ABV7FGM6</accession>
<sequence length="467" mass="50353">MRLPLAVSLLLFVQCFGLAAHLHAAQQVDIYRAQALVKSQSESERNAAARATFGELIVRVSGQRDALDNPVIRAAVPNAQNYLFGFSYKSSSEKLIEGTRSFTALALQLDYEPQAIGKLLKDAQLPIWPAQRPKLLVWLVSKDQRGLSVVPEVIDMQALNSAASYRGLPLVFPKHDQTEEMLLSAGDLWDLNLEKIKAASVRYKADAILIGRYTPSSMGPIPPAVIVDPLATEIAATDIEAPGVPQENTSAATELPVEPSQGPWLAEWLLIHGDNQTTQKDETPEVKGLFNNAIEQAADYFANQYAIMPSSQGAQPIVLRIGNIKSFAAFKQAQAYLQGLAMVQRMEIVSVTAESVVVRLTTEADVRLLMNTLALGRRLNLVQENVASVVPQVSAGNEASSTEGEAPLPEGIDAEAMADFERALASEQMANGGAAEVAADDQTSDASVTAVVPAGSLQDPLVYVWQK</sequence>
<proteinExistence type="predicted"/>
<keyword evidence="1" id="KW-0732">Signal</keyword>
<reference evidence="3" key="1">
    <citation type="journal article" date="2019" name="Int. J. Syst. Evol. Microbiol.">
        <title>The Global Catalogue of Microorganisms (GCM) 10K type strain sequencing project: providing services to taxonomists for standard genome sequencing and annotation.</title>
        <authorList>
            <consortium name="The Broad Institute Genomics Platform"/>
            <consortium name="The Broad Institute Genome Sequencing Center for Infectious Disease"/>
            <person name="Wu L."/>
            <person name="Ma J."/>
        </authorList>
    </citation>
    <scope>NUCLEOTIDE SEQUENCE [LARGE SCALE GENOMIC DNA]</scope>
    <source>
        <strain evidence="3">KCTC 52237</strain>
    </source>
</reference>
<feature type="chain" id="PRO_5045337106" evidence="1">
    <location>
        <begin position="20"/>
        <end position="467"/>
    </location>
</feature>
<keyword evidence="3" id="KW-1185">Reference proteome</keyword>